<dbReference type="PANTHER" id="PTHR12982:SF0">
    <property type="entry name" value="PHOSPHATIDYLINOSITOL N-ACETYLGLUCOSAMINYLTRANSFERASE SUBUNIT C"/>
    <property type="match status" value="1"/>
</dbReference>
<dbReference type="EMBL" id="SEOQ01000105">
    <property type="protein sequence ID" value="TFY70373.1"/>
    <property type="molecule type" value="Genomic_DNA"/>
</dbReference>
<proteinExistence type="inferred from homology"/>
<protein>
    <recommendedName>
        <fullName evidence="11">Phosphatidylinositol N-acetylglucosaminyltransferase</fullName>
    </recommendedName>
</protein>
<feature type="transmembrane region" description="Helical" evidence="8">
    <location>
        <begin position="172"/>
        <end position="191"/>
    </location>
</feature>
<dbReference type="STRING" id="205917.A0A4Y9Z960"/>
<evidence type="ECO:0000256" key="8">
    <source>
        <dbReference type="SAM" id="Phobius"/>
    </source>
</evidence>
<dbReference type="PIRSF" id="PIRSF016104">
    <property type="entry name" value="GPI2"/>
    <property type="match status" value="1"/>
</dbReference>
<keyword evidence="6 8" id="KW-1133">Transmembrane helix</keyword>
<evidence type="ECO:0000256" key="4">
    <source>
        <dbReference type="ARBA" id="ARBA00022502"/>
    </source>
</evidence>
<dbReference type="InterPro" id="IPR009450">
    <property type="entry name" value="Plno_GlcNAc_GPI2"/>
</dbReference>
<evidence type="ECO:0000256" key="5">
    <source>
        <dbReference type="ARBA" id="ARBA00022692"/>
    </source>
</evidence>
<organism evidence="9 10">
    <name type="scientific">Dentipellis fragilis</name>
    <dbReference type="NCBI Taxonomy" id="205917"/>
    <lineage>
        <taxon>Eukaryota</taxon>
        <taxon>Fungi</taxon>
        <taxon>Dikarya</taxon>
        <taxon>Basidiomycota</taxon>
        <taxon>Agaricomycotina</taxon>
        <taxon>Agaricomycetes</taxon>
        <taxon>Russulales</taxon>
        <taxon>Hericiaceae</taxon>
        <taxon>Dentipellis</taxon>
    </lineage>
</organism>
<evidence type="ECO:0000256" key="7">
    <source>
        <dbReference type="ARBA" id="ARBA00023136"/>
    </source>
</evidence>
<dbReference type="AlphaFoldDB" id="A0A4Y9Z960"/>
<dbReference type="GO" id="GO:0000506">
    <property type="term" value="C:glycosylphosphatidylinositol-N-acetylglucosaminyltransferase (GPI-GnT) complex"/>
    <property type="evidence" value="ECO:0007669"/>
    <property type="project" value="TreeGrafter"/>
</dbReference>
<feature type="transmembrane region" description="Helical" evidence="8">
    <location>
        <begin position="40"/>
        <end position="64"/>
    </location>
</feature>
<keyword evidence="7 8" id="KW-0472">Membrane</keyword>
<name>A0A4Y9Z960_9AGAM</name>
<feature type="transmembrane region" description="Helical" evidence="8">
    <location>
        <begin position="225"/>
        <end position="246"/>
    </location>
</feature>
<comment type="pathway">
    <text evidence="2">Glycolipid biosynthesis; glycosylphosphatidylinositol-anchor biosynthesis.</text>
</comment>
<evidence type="ECO:0000313" key="9">
    <source>
        <dbReference type="EMBL" id="TFY70373.1"/>
    </source>
</evidence>
<dbReference type="GO" id="GO:0006506">
    <property type="term" value="P:GPI anchor biosynthetic process"/>
    <property type="evidence" value="ECO:0007669"/>
    <property type="project" value="UniProtKB-UniPathway"/>
</dbReference>
<evidence type="ECO:0000256" key="1">
    <source>
        <dbReference type="ARBA" id="ARBA00004141"/>
    </source>
</evidence>
<feature type="transmembrane region" description="Helical" evidence="8">
    <location>
        <begin position="197"/>
        <end position="216"/>
    </location>
</feature>
<comment type="subcellular location">
    <subcellularLocation>
        <location evidence="1">Membrane</location>
        <topology evidence="1">Multi-pass membrane protein</topology>
    </subcellularLocation>
</comment>
<keyword evidence="5 8" id="KW-0812">Transmembrane</keyword>
<feature type="transmembrane region" description="Helical" evidence="8">
    <location>
        <begin position="76"/>
        <end position="95"/>
    </location>
</feature>
<keyword evidence="10" id="KW-1185">Reference proteome</keyword>
<evidence type="ECO:0000313" key="10">
    <source>
        <dbReference type="Proteomes" id="UP000298327"/>
    </source>
</evidence>
<keyword evidence="4" id="KW-0337">GPI-anchor biosynthesis</keyword>
<accession>A0A4Y9Z960</accession>
<gene>
    <name evidence="9" type="ORF">EVG20_g2626</name>
</gene>
<dbReference type="UniPathway" id="UPA00196"/>
<reference evidence="9 10" key="1">
    <citation type="submission" date="2019-02" db="EMBL/GenBank/DDBJ databases">
        <title>Genome sequencing of the rare red list fungi Dentipellis fragilis.</title>
        <authorList>
            <person name="Buettner E."/>
            <person name="Kellner H."/>
        </authorList>
    </citation>
    <scope>NUCLEOTIDE SEQUENCE [LARGE SCALE GENOMIC DNA]</scope>
    <source>
        <strain evidence="9 10">DSM 105465</strain>
    </source>
</reference>
<feature type="transmembrane region" description="Helical" evidence="8">
    <location>
        <begin position="116"/>
        <end position="136"/>
    </location>
</feature>
<comment type="similarity">
    <text evidence="3">Belongs to the PIGC family.</text>
</comment>
<evidence type="ECO:0000256" key="2">
    <source>
        <dbReference type="ARBA" id="ARBA00004687"/>
    </source>
</evidence>
<comment type="caution">
    <text evidence="9">The sequence shown here is derived from an EMBL/GenBank/DDBJ whole genome shotgun (WGS) entry which is preliminary data.</text>
</comment>
<dbReference type="Proteomes" id="UP000298327">
    <property type="component" value="Unassembled WGS sequence"/>
</dbReference>
<evidence type="ECO:0008006" key="11">
    <source>
        <dbReference type="Google" id="ProtNLM"/>
    </source>
</evidence>
<dbReference type="OrthoDB" id="196709at2759"/>
<evidence type="ECO:0000256" key="6">
    <source>
        <dbReference type="ARBA" id="ARBA00022989"/>
    </source>
</evidence>
<feature type="transmembrane region" description="Helical" evidence="8">
    <location>
        <begin position="142"/>
        <end position="160"/>
    </location>
</feature>
<evidence type="ECO:0000256" key="3">
    <source>
        <dbReference type="ARBA" id="ARBA00008321"/>
    </source>
</evidence>
<dbReference type="Pfam" id="PF06432">
    <property type="entry name" value="GPI2"/>
    <property type="match status" value="1"/>
</dbReference>
<feature type="transmembrane region" description="Helical" evidence="8">
    <location>
        <begin position="252"/>
        <end position="272"/>
    </location>
</feature>
<dbReference type="PANTHER" id="PTHR12982">
    <property type="entry name" value="PHOSPHATIDYLINOSITOL GLYCAN, CLASS C"/>
    <property type="match status" value="1"/>
</dbReference>
<sequence length="309" mass="34849">MTGHEWERVLWKSQPYPDNYVPDSFLSTLSMNVNFKPHNYWLLMLRSYTVTQHLSTLLIFLVIFIRLMNSTFDPRLLMLTCAILFVTGCAIWELLHFTWRGPTHNTHDRRAKTLKGSILVFLALMALSPILRTVTAGISSDSVWALSAWLFVLNTAFADYRAVGFWGRPRERWTSVVSINAAISAAVVLASRLCDDISVFAFILFSVELFGLFPVLRHRLQVTHMLIHTALTALLAVVSILLTASLSVAVTYMYLAVLVSINFVAPALLIWAQRFKKCAAAHFTLEPSLIQGYSEIRGPWDAATPMVNI</sequence>